<evidence type="ECO:0000313" key="6">
    <source>
        <dbReference type="Proteomes" id="UP000325313"/>
    </source>
</evidence>
<evidence type="ECO:0000259" key="2">
    <source>
        <dbReference type="Pfam" id="PF01398"/>
    </source>
</evidence>
<accession>A0A5B0RX47</accession>
<sequence>MASGYPLRIPIIRWQIPATANGYPPADVSFRVTPTELGVRGRTLTARKATSRSNRPAEQPWEHPRGRSNPRSTSDFCGSPPGRDSYIHPQYTTPSTLRQCPTLIQSYPKSSTNIPIQTPTNSTNDAPKNNQPIDNATPTPADKTVAACGTQASCPPDRWSCSYPEILEDIRVSRGIPISQTLSALRPCTVSRPRSIPRPIDWKGFFAIQPLPLAAILNHHLCRPDFQDQVFGTLLGVRNTETGEVEVHSSFGVPYAATGRDFAVDSDHNRTLLGLELHHRKNPPANGWIPSRAPATWLRSIQPTLGLAWHHLDASESVQGMLGRRDHPEDGVQPGVHRTLDWECPMDNKKTINRTLLRVSD</sequence>
<feature type="compositionally biased region" description="Polar residues" evidence="1">
    <location>
        <begin position="108"/>
        <end position="138"/>
    </location>
</feature>
<dbReference type="Gene3D" id="3.40.140.10">
    <property type="entry name" value="Cytidine Deaminase, domain 2"/>
    <property type="match status" value="1"/>
</dbReference>
<name>A0A5B0RX47_PUCGR</name>
<comment type="caution">
    <text evidence="4">The sequence shown here is derived from an EMBL/GenBank/DDBJ whole genome shotgun (WGS) entry which is preliminary data.</text>
</comment>
<evidence type="ECO:0000313" key="4">
    <source>
        <dbReference type="EMBL" id="KAA1129074.1"/>
    </source>
</evidence>
<feature type="domain" description="JAB1/MPN/MOV34 metalloenzyme" evidence="2">
    <location>
        <begin position="207"/>
        <end position="300"/>
    </location>
</feature>
<feature type="region of interest" description="Disordered" evidence="1">
    <location>
        <begin position="108"/>
        <end position="139"/>
    </location>
</feature>
<proteinExistence type="predicted"/>
<dbReference type="AlphaFoldDB" id="A0A5B0RX47"/>
<gene>
    <name evidence="3" type="ORF">PGT21_023756</name>
    <name evidence="4" type="ORF">PGTUg99_027777</name>
</gene>
<dbReference type="Pfam" id="PF01398">
    <property type="entry name" value="JAB"/>
    <property type="match status" value="1"/>
</dbReference>
<dbReference type="InterPro" id="IPR000555">
    <property type="entry name" value="JAMM/MPN+_dom"/>
</dbReference>
<dbReference type="Proteomes" id="UP000325313">
    <property type="component" value="Unassembled WGS sequence"/>
</dbReference>
<feature type="region of interest" description="Disordered" evidence="1">
    <location>
        <begin position="39"/>
        <end position="84"/>
    </location>
</feature>
<dbReference type="Proteomes" id="UP000324748">
    <property type="component" value="Unassembled WGS sequence"/>
</dbReference>
<organism evidence="4 6">
    <name type="scientific">Puccinia graminis f. sp. tritici</name>
    <dbReference type="NCBI Taxonomy" id="56615"/>
    <lineage>
        <taxon>Eukaryota</taxon>
        <taxon>Fungi</taxon>
        <taxon>Dikarya</taxon>
        <taxon>Basidiomycota</taxon>
        <taxon>Pucciniomycotina</taxon>
        <taxon>Pucciniomycetes</taxon>
        <taxon>Pucciniales</taxon>
        <taxon>Pucciniaceae</taxon>
        <taxon>Puccinia</taxon>
    </lineage>
</organism>
<reference evidence="5 6" key="1">
    <citation type="submission" date="2019-05" db="EMBL/GenBank/DDBJ databases">
        <title>Emergence of the Ug99 lineage of the wheat stem rust pathogen through somatic hybridization.</title>
        <authorList>
            <person name="Li F."/>
            <person name="Upadhyaya N.M."/>
            <person name="Sperschneider J."/>
            <person name="Matny O."/>
            <person name="Nguyen-Phuc H."/>
            <person name="Mago R."/>
            <person name="Raley C."/>
            <person name="Miller M.E."/>
            <person name="Silverstein K.A.T."/>
            <person name="Henningsen E."/>
            <person name="Hirsch C.D."/>
            <person name="Visser B."/>
            <person name="Pretorius Z.A."/>
            <person name="Steffenson B.J."/>
            <person name="Schwessinger B."/>
            <person name="Dodds P.N."/>
            <person name="Figueroa M."/>
        </authorList>
    </citation>
    <scope>NUCLEOTIDE SEQUENCE [LARGE SCALE GENOMIC DNA]</scope>
    <source>
        <strain evidence="3">21-0</strain>
        <strain evidence="4 6">Ug99</strain>
    </source>
</reference>
<dbReference type="OrthoDB" id="25498at2759"/>
<evidence type="ECO:0000313" key="3">
    <source>
        <dbReference type="EMBL" id="KAA1094511.1"/>
    </source>
</evidence>
<evidence type="ECO:0000256" key="1">
    <source>
        <dbReference type="SAM" id="MobiDB-lite"/>
    </source>
</evidence>
<evidence type="ECO:0000313" key="5">
    <source>
        <dbReference type="Proteomes" id="UP000324748"/>
    </source>
</evidence>
<dbReference type="GO" id="GO:0008237">
    <property type="term" value="F:metallopeptidase activity"/>
    <property type="evidence" value="ECO:0007669"/>
    <property type="project" value="InterPro"/>
</dbReference>
<dbReference type="EMBL" id="VDEP01000138">
    <property type="protein sequence ID" value="KAA1129074.1"/>
    <property type="molecule type" value="Genomic_DNA"/>
</dbReference>
<dbReference type="EMBL" id="VSWC01000079">
    <property type="protein sequence ID" value="KAA1094511.1"/>
    <property type="molecule type" value="Genomic_DNA"/>
</dbReference>
<keyword evidence="5" id="KW-1185">Reference proteome</keyword>
<protein>
    <recommendedName>
        <fullName evidence="2">JAB1/MPN/MOV34 metalloenzyme domain-containing protein</fullName>
    </recommendedName>
</protein>